<name>A0A6S7K4X9_PARCT</name>
<comment type="caution">
    <text evidence="1">The sequence shown here is derived from an EMBL/GenBank/DDBJ whole genome shotgun (WGS) entry which is preliminary data.</text>
</comment>
<accession>A0A6S7K4X9</accession>
<dbReference type="OrthoDB" id="5977329at2759"/>
<protein>
    <submittedName>
        <fullName evidence="1">Uncharacterized protein</fullName>
    </submittedName>
</protein>
<reference evidence="1" key="1">
    <citation type="submission" date="2020-04" db="EMBL/GenBank/DDBJ databases">
        <authorList>
            <person name="Alioto T."/>
            <person name="Alioto T."/>
            <person name="Gomez Garrido J."/>
        </authorList>
    </citation>
    <scope>NUCLEOTIDE SEQUENCE</scope>
    <source>
        <strain evidence="1">A484AB</strain>
    </source>
</reference>
<dbReference type="AlphaFoldDB" id="A0A6S7K4X9"/>
<sequence length="177" mass="20829">MAWTLVQSFKYTHKMNYIHIPIYQDQPRNQDSLQWEDYRLSRSRMDGIHKDSNSKWRFTCNFDKDGLLHTDYVIATHADIPILFLPSNHEACHKFEFIDIRGNNCTNCKVWTAQRDNWSFHIDSYHTNGKCKTNTFPDSISCNENGEDNFGFYVCVNPKHRCSSTNESTTELWFGGQ</sequence>
<evidence type="ECO:0000313" key="1">
    <source>
        <dbReference type="EMBL" id="CAB4016208.1"/>
    </source>
</evidence>
<dbReference type="Proteomes" id="UP001152795">
    <property type="component" value="Unassembled WGS sequence"/>
</dbReference>
<dbReference type="EMBL" id="CACRXK020009018">
    <property type="protein sequence ID" value="CAB4016208.1"/>
    <property type="molecule type" value="Genomic_DNA"/>
</dbReference>
<gene>
    <name evidence="1" type="ORF">PACLA_8A001027</name>
</gene>
<proteinExistence type="predicted"/>
<organism evidence="1 2">
    <name type="scientific">Paramuricea clavata</name>
    <name type="common">Red gorgonian</name>
    <name type="synonym">Violescent sea-whip</name>
    <dbReference type="NCBI Taxonomy" id="317549"/>
    <lineage>
        <taxon>Eukaryota</taxon>
        <taxon>Metazoa</taxon>
        <taxon>Cnidaria</taxon>
        <taxon>Anthozoa</taxon>
        <taxon>Octocorallia</taxon>
        <taxon>Malacalcyonacea</taxon>
        <taxon>Plexauridae</taxon>
        <taxon>Paramuricea</taxon>
    </lineage>
</organism>
<evidence type="ECO:0000313" key="2">
    <source>
        <dbReference type="Proteomes" id="UP001152795"/>
    </source>
</evidence>
<keyword evidence="2" id="KW-1185">Reference proteome</keyword>